<evidence type="ECO:0000313" key="8">
    <source>
        <dbReference type="Ensembl" id="ENSMFAP00000024612.2"/>
    </source>
</evidence>
<reference evidence="8" key="3">
    <citation type="submission" date="2025-09" db="UniProtKB">
        <authorList>
            <consortium name="Ensembl"/>
        </authorList>
    </citation>
    <scope>IDENTIFICATION</scope>
</reference>
<name>A0A2K5VIS6_MACFA</name>
<dbReference type="PANTHER" id="PTHR22730">
    <property type="entry name" value="PROMININ PROM PROTEIN"/>
    <property type="match status" value="1"/>
</dbReference>
<evidence type="ECO:0000256" key="5">
    <source>
        <dbReference type="ARBA" id="ARBA00023136"/>
    </source>
</evidence>
<evidence type="ECO:0000256" key="2">
    <source>
        <dbReference type="ARBA" id="ARBA00006058"/>
    </source>
</evidence>
<dbReference type="Ensembl" id="ENSMFAT00000032752.2">
    <property type="protein sequence ID" value="ENSMFAP00000024612.2"/>
    <property type="gene ID" value="ENSMFAG00000043852.2"/>
</dbReference>
<dbReference type="GO" id="GO:0015485">
    <property type="term" value="F:cholesterol binding"/>
    <property type="evidence" value="ECO:0007669"/>
    <property type="project" value="TreeGrafter"/>
</dbReference>
<dbReference type="GO" id="GO:0016324">
    <property type="term" value="C:apical plasma membrane"/>
    <property type="evidence" value="ECO:0007669"/>
    <property type="project" value="TreeGrafter"/>
</dbReference>
<evidence type="ECO:0000256" key="6">
    <source>
        <dbReference type="ARBA" id="ARBA00023180"/>
    </source>
</evidence>
<evidence type="ECO:0000256" key="1">
    <source>
        <dbReference type="ARBA" id="ARBA00004475"/>
    </source>
</evidence>
<dbReference type="Bgee" id="ENSMFAG00000043852">
    <property type="expression patterns" value="Expressed in colon and 8 other cell types or tissues"/>
</dbReference>
<dbReference type="GO" id="GO:0045494">
    <property type="term" value="P:photoreceptor cell maintenance"/>
    <property type="evidence" value="ECO:0007669"/>
    <property type="project" value="TreeGrafter"/>
</dbReference>
<dbReference type="GeneTree" id="ENSGT00530000063586"/>
<dbReference type="GO" id="GO:0009986">
    <property type="term" value="C:cell surface"/>
    <property type="evidence" value="ECO:0007669"/>
    <property type="project" value="TreeGrafter"/>
</dbReference>
<evidence type="ECO:0000256" key="3">
    <source>
        <dbReference type="ARBA" id="ARBA00022692"/>
    </source>
</evidence>
<sequence>MLLNLLSFAYDLEAKANSLPPGNLRNSLKRDAQTIKTIHQQRVLPIEQSLSTLYQSVKILQRTGNGLLERVNRILASLDFAQNFITNNISSVIIEETKKYRKTIIGYFEHYMQWIEFSISEKVASCKPVATALDTAVDVFLCSYIIDPLNLFWFGIGKATVFLLPALIFAVKLAKYYRRMDSEDVYDDVETIPMKK</sequence>
<evidence type="ECO:0000256" key="7">
    <source>
        <dbReference type="SAM" id="Phobius"/>
    </source>
</evidence>
<dbReference type="GO" id="GO:0005929">
    <property type="term" value="C:cilium"/>
    <property type="evidence" value="ECO:0007669"/>
    <property type="project" value="TreeGrafter"/>
</dbReference>
<feature type="transmembrane region" description="Helical" evidence="7">
    <location>
        <begin position="151"/>
        <end position="171"/>
    </location>
</feature>
<reference evidence="8 9" key="1">
    <citation type="submission" date="2013-03" db="EMBL/GenBank/DDBJ databases">
        <authorList>
            <person name="Warren W."/>
            <person name="Wilson R.K."/>
        </authorList>
    </citation>
    <scope>NUCLEOTIDE SEQUENCE</scope>
</reference>
<dbReference type="Pfam" id="PF05478">
    <property type="entry name" value="Prominin"/>
    <property type="match status" value="1"/>
</dbReference>
<evidence type="ECO:0000313" key="9">
    <source>
        <dbReference type="Proteomes" id="UP000233100"/>
    </source>
</evidence>
<dbReference type="GO" id="GO:0031528">
    <property type="term" value="C:microvillus membrane"/>
    <property type="evidence" value="ECO:0007669"/>
    <property type="project" value="UniProtKB-SubCell"/>
</dbReference>
<reference evidence="8" key="2">
    <citation type="submission" date="2025-08" db="UniProtKB">
        <authorList>
            <consortium name="Ensembl"/>
        </authorList>
    </citation>
    <scope>IDENTIFICATION</scope>
</reference>
<keyword evidence="4 7" id="KW-1133">Transmembrane helix</keyword>
<organism evidence="8 9">
    <name type="scientific">Macaca fascicularis</name>
    <name type="common">Crab-eating macaque</name>
    <name type="synonym">Cynomolgus monkey</name>
    <dbReference type="NCBI Taxonomy" id="9541"/>
    <lineage>
        <taxon>Eukaryota</taxon>
        <taxon>Metazoa</taxon>
        <taxon>Chordata</taxon>
        <taxon>Craniata</taxon>
        <taxon>Vertebrata</taxon>
        <taxon>Euteleostomi</taxon>
        <taxon>Mammalia</taxon>
        <taxon>Eutheria</taxon>
        <taxon>Euarchontoglires</taxon>
        <taxon>Primates</taxon>
        <taxon>Haplorrhini</taxon>
        <taxon>Catarrhini</taxon>
        <taxon>Cercopithecidae</taxon>
        <taxon>Cercopithecinae</taxon>
        <taxon>Macaca</taxon>
    </lineage>
</organism>
<comment type="similarity">
    <text evidence="2">Belongs to the prominin family.</text>
</comment>
<dbReference type="GO" id="GO:0071914">
    <property type="term" value="C:prominosome"/>
    <property type="evidence" value="ECO:0007669"/>
    <property type="project" value="TreeGrafter"/>
</dbReference>
<dbReference type="AlphaFoldDB" id="A0A2K5VIS6"/>
<proteinExistence type="inferred from homology"/>
<gene>
    <name evidence="8" type="primary">PROM1</name>
</gene>
<dbReference type="Proteomes" id="UP000233100">
    <property type="component" value="Chromosome 5"/>
</dbReference>
<dbReference type="VEuPathDB" id="HostDB:ENSMFAG00000043852"/>
<dbReference type="GO" id="GO:0060219">
    <property type="term" value="P:camera-type eye photoreceptor cell differentiation"/>
    <property type="evidence" value="ECO:0007669"/>
    <property type="project" value="TreeGrafter"/>
</dbReference>
<protein>
    <submittedName>
        <fullName evidence="8">Prominin 1</fullName>
    </submittedName>
</protein>
<comment type="subcellular location">
    <subcellularLocation>
        <location evidence="1">Cell projection</location>
        <location evidence="1">Microvillus membrane</location>
        <topology evidence="1">Multi-pass membrane protein</topology>
    </subcellularLocation>
</comment>
<dbReference type="InterPro" id="IPR008795">
    <property type="entry name" value="Prominin"/>
</dbReference>
<evidence type="ECO:0000256" key="4">
    <source>
        <dbReference type="ARBA" id="ARBA00022989"/>
    </source>
</evidence>
<keyword evidence="5 7" id="KW-0472">Membrane</keyword>
<keyword evidence="9" id="KW-1185">Reference proteome</keyword>
<keyword evidence="6" id="KW-0325">Glycoprotein</keyword>
<dbReference type="PANTHER" id="PTHR22730:SF3">
    <property type="entry name" value="PROMININ-1"/>
    <property type="match status" value="1"/>
</dbReference>
<accession>A0A2K5VIS6</accession>
<keyword evidence="3 7" id="KW-0812">Transmembrane</keyword>